<dbReference type="GO" id="GO:0015288">
    <property type="term" value="F:porin activity"/>
    <property type="evidence" value="ECO:0007669"/>
    <property type="project" value="TreeGrafter"/>
</dbReference>
<comment type="similarity">
    <text evidence="2">Belongs to the outer membrane factor (OMF) (TC 1.B.17) family.</text>
</comment>
<keyword evidence="5" id="KW-0812">Transmembrane</keyword>
<keyword evidence="4" id="KW-1134">Transmembrane beta strand</keyword>
<dbReference type="PANTHER" id="PTHR30026">
    <property type="entry name" value="OUTER MEMBRANE PROTEIN TOLC"/>
    <property type="match status" value="1"/>
</dbReference>
<evidence type="ECO:0000256" key="7">
    <source>
        <dbReference type="ARBA" id="ARBA00023237"/>
    </source>
</evidence>
<protein>
    <submittedName>
        <fullName evidence="9">TolC family protein</fullName>
    </submittedName>
</protein>
<keyword evidence="6" id="KW-0472">Membrane</keyword>
<dbReference type="GO" id="GO:0009279">
    <property type="term" value="C:cell outer membrane"/>
    <property type="evidence" value="ECO:0007669"/>
    <property type="project" value="UniProtKB-SubCell"/>
</dbReference>
<evidence type="ECO:0000256" key="5">
    <source>
        <dbReference type="ARBA" id="ARBA00022692"/>
    </source>
</evidence>
<accession>A0A7X1B2K2</accession>
<keyword evidence="3" id="KW-0813">Transport</keyword>
<dbReference type="RefSeq" id="WP_185694884.1">
    <property type="nucleotide sequence ID" value="NZ_JACHVA010000141.1"/>
</dbReference>
<dbReference type="InterPro" id="IPR003423">
    <property type="entry name" value="OMP_efflux"/>
</dbReference>
<dbReference type="PANTHER" id="PTHR30026:SF23">
    <property type="entry name" value="TO APRF-PUTATIVE OUTER MEMBRANE EFFLUX PROTEIN OR SECRETED ALKALINE PHOSPHATASE-RELATED"/>
    <property type="match status" value="1"/>
</dbReference>
<dbReference type="SUPFAM" id="SSF56954">
    <property type="entry name" value="Outer membrane efflux proteins (OEP)"/>
    <property type="match status" value="1"/>
</dbReference>
<feature type="region of interest" description="Disordered" evidence="8">
    <location>
        <begin position="100"/>
        <end position="127"/>
    </location>
</feature>
<dbReference type="InterPro" id="IPR051906">
    <property type="entry name" value="TolC-like"/>
</dbReference>
<name>A0A7X1B2K2_9BACT</name>
<evidence type="ECO:0000256" key="6">
    <source>
        <dbReference type="ARBA" id="ARBA00023136"/>
    </source>
</evidence>
<dbReference type="Proteomes" id="UP000525652">
    <property type="component" value="Unassembled WGS sequence"/>
</dbReference>
<keyword evidence="10" id="KW-1185">Reference proteome</keyword>
<comment type="subcellular location">
    <subcellularLocation>
        <location evidence="1">Cell outer membrane</location>
    </subcellularLocation>
</comment>
<evidence type="ECO:0000256" key="4">
    <source>
        <dbReference type="ARBA" id="ARBA00022452"/>
    </source>
</evidence>
<evidence type="ECO:0000256" key="2">
    <source>
        <dbReference type="ARBA" id="ARBA00007613"/>
    </source>
</evidence>
<keyword evidence="7" id="KW-0998">Cell outer membrane</keyword>
<dbReference type="GO" id="GO:1990281">
    <property type="term" value="C:efflux pump complex"/>
    <property type="evidence" value="ECO:0007669"/>
    <property type="project" value="TreeGrafter"/>
</dbReference>
<evidence type="ECO:0000256" key="3">
    <source>
        <dbReference type="ARBA" id="ARBA00022448"/>
    </source>
</evidence>
<evidence type="ECO:0000256" key="1">
    <source>
        <dbReference type="ARBA" id="ARBA00004442"/>
    </source>
</evidence>
<dbReference type="AlphaFoldDB" id="A0A7X1B2K2"/>
<dbReference type="EMBL" id="JACHVA010000141">
    <property type="protein sequence ID" value="MBC2604269.1"/>
    <property type="molecule type" value="Genomic_DNA"/>
</dbReference>
<sequence length="527" mass="58860">MHFPRLITAFCFLATSAYSDPGTVADSVAAMDAPETTKSNEGLVLPLRDALQIGLQSNYNLRVQTLNPLIAQEDTNIAESTFDPTLSASVSWAESKSAQASSTLDGAAQPQDKDMTTDANISKRFSPGTEVTAGTGFNRYETNSSNALLDPDYRSDFGVEIRQPLLRNFGRDVNLAPLRSAESGYIQSQIEFEDSLANFFDTLITAYWQVAAAKRRLELSQSSIDLAKTILDRTKKEFDLGLATRSDILQSQAELATRMENRLGFEKELADEKDRLRFILGEDLATPSARFATVDLPEPPVETESLSAILTGALNFDPTRRALEKELDQRYYDLVVVSNTTRPNLDLVLGGDYQGREDELGESYRRAWDQDGYRWRAGVELSFPWGFAEQKARKRQTVLRLRQTEIQISEAEALVRQEVRTAWRQLENGKAQLKTARATVLLRKEVLLSEEARRERGLSDISDVLDAARLLDDARLREVNATLATILAHTRLGQLDGTIFEENGFNPQHLIGRNLSENSSQPEDPQS</sequence>
<dbReference type="GO" id="GO:0015562">
    <property type="term" value="F:efflux transmembrane transporter activity"/>
    <property type="evidence" value="ECO:0007669"/>
    <property type="project" value="InterPro"/>
</dbReference>
<evidence type="ECO:0000313" key="10">
    <source>
        <dbReference type="Proteomes" id="UP000525652"/>
    </source>
</evidence>
<organism evidence="9 10">
    <name type="scientific">Puniceicoccus vermicola</name>
    <dbReference type="NCBI Taxonomy" id="388746"/>
    <lineage>
        <taxon>Bacteria</taxon>
        <taxon>Pseudomonadati</taxon>
        <taxon>Verrucomicrobiota</taxon>
        <taxon>Opitutia</taxon>
        <taxon>Puniceicoccales</taxon>
        <taxon>Puniceicoccaceae</taxon>
        <taxon>Puniceicoccus</taxon>
    </lineage>
</organism>
<evidence type="ECO:0000256" key="8">
    <source>
        <dbReference type="SAM" id="MobiDB-lite"/>
    </source>
</evidence>
<proteinExistence type="inferred from homology"/>
<comment type="caution">
    <text evidence="9">The sequence shown here is derived from an EMBL/GenBank/DDBJ whole genome shotgun (WGS) entry which is preliminary data.</text>
</comment>
<dbReference type="Pfam" id="PF02321">
    <property type="entry name" value="OEP"/>
    <property type="match status" value="2"/>
</dbReference>
<reference evidence="9 10" key="1">
    <citation type="submission" date="2020-07" db="EMBL/GenBank/DDBJ databases">
        <authorList>
            <person name="Feng X."/>
        </authorList>
    </citation>
    <scope>NUCLEOTIDE SEQUENCE [LARGE SCALE GENOMIC DNA]</scope>
    <source>
        <strain evidence="9 10">JCM14086</strain>
    </source>
</reference>
<evidence type="ECO:0000313" key="9">
    <source>
        <dbReference type="EMBL" id="MBC2604269.1"/>
    </source>
</evidence>
<gene>
    <name evidence="9" type="ORF">H5P30_21015</name>
</gene>
<dbReference type="Gene3D" id="1.20.1600.10">
    <property type="entry name" value="Outer membrane efflux proteins (OEP)"/>
    <property type="match status" value="1"/>
</dbReference>